<evidence type="ECO:0000313" key="2">
    <source>
        <dbReference type="Proteomes" id="UP000002729"/>
    </source>
</evidence>
<keyword evidence="2" id="KW-1185">Reference proteome</keyword>
<proteinExistence type="predicted"/>
<dbReference type="SUPFAM" id="SSF54427">
    <property type="entry name" value="NTF2-like"/>
    <property type="match status" value="1"/>
</dbReference>
<dbReference type="EMBL" id="GL833129">
    <property type="protein sequence ID" value="EGB07896.1"/>
    <property type="molecule type" value="Genomic_DNA"/>
</dbReference>
<dbReference type="RefSeq" id="XP_009037272.1">
    <property type="nucleotide sequence ID" value="XM_009039024.1"/>
</dbReference>
<dbReference type="Proteomes" id="UP000002729">
    <property type="component" value="Unassembled WGS sequence"/>
</dbReference>
<evidence type="ECO:0000313" key="1">
    <source>
        <dbReference type="EMBL" id="EGB07896.1"/>
    </source>
</evidence>
<gene>
    <name evidence="1" type="ORF">AURANDRAFT_64475</name>
</gene>
<dbReference type="KEGG" id="aaf:AURANDRAFT_64475"/>
<organism evidence="2">
    <name type="scientific">Aureococcus anophagefferens</name>
    <name type="common">Harmful bloom alga</name>
    <dbReference type="NCBI Taxonomy" id="44056"/>
    <lineage>
        <taxon>Eukaryota</taxon>
        <taxon>Sar</taxon>
        <taxon>Stramenopiles</taxon>
        <taxon>Ochrophyta</taxon>
        <taxon>Pelagophyceae</taxon>
        <taxon>Pelagomonadales</taxon>
        <taxon>Pelagomonadaceae</taxon>
        <taxon>Aureococcus</taxon>
    </lineage>
</organism>
<sequence>MLRRFATTSAQDMEAWAAPICATIQRAHCGRFDGAALRALYGEGAVFDDPCGTIPRAGIVAGFEAIRWLFDVDAKHEPWTYHPPLFRGQALSEDAVGGAGDGDVVPAQARCRQVATYAFRRAPLSFALESTIVLTFADDRRIAVHEDRWWGRATTLNAAHGLFKRAHGAAFAAVFGDRTPQALRPDTSAKRPPAAMIVTQAKIAWHCATLSNASTWAGQE</sequence>
<name>F0YAA1_AURAN</name>
<protein>
    <submittedName>
        <fullName evidence="1">Uncharacterized protein</fullName>
    </submittedName>
</protein>
<dbReference type="InterPro" id="IPR032710">
    <property type="entry name" value="NTF2-like_dom_sf"/>
</dbReference>
<reference evidence="1 2" key="1">
    <citation type="journal article" date="2011" name="Proc. Natl. Acad. Sci. U.S.A.">
        <title>Niche of harmful alga Aureococcus anophagefferens revealed through ecogenomics.</title>
        <authorList>
            <person name="Gobler C.J."/>
            <person name="Berry D.L."/>
            <person name="Dyhrman S.T."/>
            <person name="Wilhelm S.W."/>
            <person name="Salamov A."/>
            <person name="Lobanov A.V."/>
            <person name="Zhang Y."/>
            <person name="Collier J.L."/>
            <person name="Wurch L.L."/>
            <person name="Kustka A.B."/>
            <person name="Dill B.D."/>
            <person name="Shah M."/>
            <person name="VerBerkmoes N.C."/>
            <person name="Kuo A."/>
            <person name="Terry A."/>
            <person name="Pangilinan J."/>
            <person name="Lindquist E.A."/>
            <person name="Lucas S."/>
            <person name="Paulsen I.T."/>
            <person name="Hattenrath-Lehmann T.K."/>
            <person name="Talmage S.C."/>
            <person name="Walker E.A."/>
            <person name="Koch F."/>
            <person name="Burson A.M."/>
            <person name="Marcoval M.A."/>
            <person name="Tang Y.Z."/>
            <person name="Lecleir G.R."/>
            <person name="Coyne K.J."/>
            <person name="Berg G.M."/>
            <person name="Bertrand E.M."/>
            <person name="Saito M.A."/>
            <person name="Gladyshev V.N."/>
            <person name="Grigoriev I.V."/>
        </authorList>
    </citation>
    <scope>NUCLEOTIDE SEQUENCE [LARGE SCALE GENOMIC DNA]</scope>
    <source>
        <strain evidence="2">CCMP 1984</strain>
    </source>
</reference>
<dbReference type="InParanoid" id="F0YAA1"/>
<dbReference type="AlphaFoldDB" id="F0YAA1"/>
<dbReference type="GeneID" id="20224846"/>
<accession>F0YAA1</accession>